<evidence type="ECO:0000313" key="1">
    <source>
        <dbReference type="EMBL" id="KAH7843535.1"/>
    </source>
</evidence>
<protein>
    <submittedName>
        <fullName evidence="1">Uncharacterized protein</fullName>
    </submittedName>
</protein>
<dbReference type="EMBL" id="CM037151">
    <property type="protein sequence ID" value="KAH7843535.1"/>
    <property type="molecule type" value="Genomic_DNA"/>
</dbReference>
<accession>A0ACB7XRW2</accession>
<evidence type="ECO:0000313" key="2">
    <source>
        <dbReference type="Proteomes" id="UP000828048"/>
    </source>
</evidence>
<name>A0ACB7XRW2_9ERIC</name>
<organism evidence="1 2">
    <name type="scientific">Vaccinium darrowii</name>
    <dbReference type="NCBI Taxonomy" id="229202"/>
    <lineage>
        <taxon>Eukaryota</taxon>
        <taxon>Viridiplantae</taxon>
        <taxon>Streptophyta</taxon>
        <taxon>Embryophyta</taxon>
        <taxon>Tracheophyta</taxon>
        <taxon>Spermatophyta</taxon>
        <taxon>Magnoliopsida</taxon>
        <taxon>eudicotyledons</taxon>
        <taxon>Gunneridae</taxon>
        <taxon>Pentapetalae</taxon>
        <taxon>asterids</taxon>
        <taxon>Ericales</taxon>
        <taxon>Ericaceae</taxon>
        <taxon>Vaccinioideae</taxon>
        <taxon>Vaccinieae</taxon>
        <taxon>Vaccinium</taxon>
    </lineage>
</organism>
<comment type="caution">
    <text evidence="1">The sequence shown here is derived from an EMBL/GenBank/DDBJ whole genome shotgun (WGS) entry which is preliminary data.</text>
</comment>
<reference evidence="1 2" key="1">
    <citation type="journal article" date="2021" name="Hortic Res">
        <title>High-quality reference genome and annotation aids understanding of berry development for evergreen blueberry (Vaccinium darrowii).</title>
        <authorList>
            <person name="Yu J."/>
            <person name="Hulse-Kemp A.M."/>
            <person name="Babiker E."/>
            <person name="Staton M."/>
        </authorList>
    </citation>
    <scope>NUCLEOTIDE SEQUENCE [LARGE SCALE GENOMIC DNA]</scope>
    <source>
        <strain evidence="2">cv. NJ 8807/NJ 8810</strain>
        <tissue evidence="1">Young leaf</tissue>
    </source>
</reference>
<keyword evidence="2" id="KW-1185">Reference proteome</keyword>
<gene>
    <name evidence="1" type="ORF">Vadar_017864</name>
</gene>
<sequence>MLTYQSYVTLTYRDVALACILAKAFTELDCPWTSNCVPKSRYWCNKLCQFKCCIVNFTGRTVLEALILTSAVAASMTGYVFWAAKKGKNFSYLGPILFTSLFTLVVVGFLQMFFPLGSTSALIYGGIRAVFFS</sequence>
<dbReference type="Proteomes" id="UP000828048">
    <property type="component" value="Chromosome 1"/>
</dbReference>
<proteinExistence type="predicted"/>